<dbReference type="PANTHER" id="PTHR33446:SF2">
    <property type="entry name" value="PROTEIN TONB"/>
    <property type="match status" value="1"/>
</dbReference>
<feature type="transmembrane region" description="Helical" evidence="10">
    <location>
        <begin position="20"/>
        <end position="38"/>
    </location>
</feature>
<accession>A0A8J2UNR7</accession>
<keyword evidence="4 10" id="KW-1003">Cell membrane</keyword>
<feature type="domain" description="TonB C-terminal" evidence="12">
    <location>
        <begin position="138"/>
        <end position="229"/>
    </location>
</feature>
<sequence>MSSSAPTPLLTPQVFNQLRRYLPLLLVIGLHVALFYALRSGLVHQVAQTLPREIFATFVTLEPPPEPKPQPAPPKTVPVVQKPVVKPKPRPVITPEPSPQAITEELPPEVPQEQESKEPPMDVAPTAPPAPAAPAMPKIISGVSYINAPRPVYPPLDARMGNEGTVMLRVLINEKGKAERVEIQKSSGSLRMDDSAREAVMRALFKPYIEDGRPTPAFAIVPINFTLNR</sequence>
<comment type="caution">
    <text evidence="13">The sequence shown here is derived from an EMBL/GenBank/DDBJ whole genome shotgun (WGS) entry which is preliminary data.</text>
</comment>
<evidence type="ECO:0000313" key="14">
    <source>
        <dbReference type="Proteomes" id="UP000620266"/>
    </source>
</evidence>
<keyword evidence="7 10" id="KW-0653">Protein transport</keyword>
<dbReference type="GO" id="GO:0030288">
    <property type="term" value="C:outer membrane-bounded periplasmic space"/>
    <property type="evidence" value="ECO:0007669"/>
    <property type="project" value="InterPro"/>
</dbReference>
<evidence type="ECO:0000256" key="3">
    <source>
        <dbReference type="ARBA" id="ARBA00022448"/>
    </source>
</evidence>
<dbReference type="Gene3D" id="3.30.1150.10">
    <property type="match status" value="1"/>
</dbReference>
<evidence type="ECO:0000256" key="6">
    <source>
        <dbReference type="ARBA" id="ARBA00022692"/>
    </source>
</evidence>
<protein>
    <recommendedName>
        <fullName evidence="10">Protein TonB</fullName>
    </recommendedName>
</protein>
<dbReference type="SUPFAM" id="SSF74653">
    <property type="entry name" value="TolA/TonB C-terminal domain"/>
    <property type="match status" value="1"/>
</dbReference>
<gene>
    <name evidence="13" type="ORF">GCM10007205_25600</name>
</gene>
<evidence type="ECO:0000313" key="13">
    <source>
        <dbReference type="EMBL" id="GGC15549.1"/>
    </source>
</evidence>
<evidence type="ECO:0000256" key="4">
    <source>
        <dbReference type="ARBA" id="ARBA00022475"/>
    </source>
</evidence>
<keyword evidence="8 10" id="KW-1133">Transmembrane helix</keyword>
<dbReference type="GO" id="GO:0055085">
    <property type="term" value="P:transmembrane transport"/>
    <property type="evidence" value="ECO:0007669"/>
    <property type="project" value="InterPro"/>
</dbReference>
<keyword evidence="6 10" id="KW-0812">Transmembrane</keyword>
<dbReference type="GO" id="GO:0015891">
    <property type="term" value="P:siderophore transport"/>
    <property type="evidence" value="ECO:0007669"/>
    <property type="project" value="InterPro"/>
</dbReference>
<keyword evidence="5 10" id="KW-0997">Cell inner membrane</keyword>
<evidence type="ECO:0000256" key="2">
    <source>
        <dbReference type="ARBA" id="ARBA00006555"/>
    </source>
</evidence>
<dbReference type="InterPro" id="IPR006260">
    <property type="entry name" value="TonB/TolA_C"/>
</dbReference>
<reference evidence="13" key="1">
    <citation type="journal article" date="2014" name="Int. J. Syst. Evol. Microbiol.">
        <title>Complete genome sequence of Corynebacterium casei LMG S-19264T (=DSM 44701T), isolated from a smear-ripened cheese.</title>
        <authorList>
            <consortium name="US DOE Joint Genome Institute (JGI-PGF)"/>
            <person name="Walter F."/>
            <person name="Albersmeier A."/>
            <person name="Kalinowski J."/>
            <person name="Ruckert C."/>
        </authorList>
    </citation>
    <scope>NUCLEOTIDE SEQUENCE</scope>
    <source>
        <strain evidence="13">CCM 7086</strain>
    </source>
</reference>
<comment type="function">
    <text evidence="10">Interacts with outer membrane receptor proteins that carry out high-affinity binding and energy dependent uptake into the periplasmic space of specific substrates. It could act to transduce energy from the cytoplasmic membrane to specific energy-requiring processes in the outer membrane, resulting in the release into the periplasm of ligands bound by these outer membrane proteins.</text>
</comment>
<dbReference type="NCBIfam" id="TIGR01352">
    <property type="entry name" value="tonB_Cterm"/>
    <property type="match status" value="1"/>
</dbReference>
<evidence type="ECO:0000256" key="10">
    <source>
        <dbReference type="RuleBase" id="RU362123"/>
    </source>
</evidence>
<keyword evidence="10" id="KW-0735">Signal-anchor</keyword>
<dbReference type="Pfam" id="PF03544">
    <property type="entry name" value="TonB_C"/>
    <property type="match status" value="1"/>
</dbReference>
<dbReference type="AlphaFoldDB" id="A0A8J2UNR7"/>
<evidence type="ECO:0000256" key="7">
    <source>
        <dbReference type="ARBA" id="ARBA00022927"/>
    </source>
</evidence>
<dbReference type="InterPro" id="IPR037682">
    <property type="entry name" value="TonB_C"/>
</dbReference>
<keyword evidence="3 10" id="KW-0813">Transport</keyword>
<keyword evidence="9 10" id="KW-0472">Membrane</keyword>
<comment type="subcellular location">
    <subcellularLocation>
        <location evidence="1 10">Cell inner membrane</location>
        <topology evidence="1 10">Single-pass membrane protein</topology>
        <orientation evidence="1 10">Periplasmic side</orientation>
    </subcellularLocation>
</comment>
<reference evidence="13" key="2">
    <citation type="submission" date="2020-09" db="EMBL/GenBank/DDBJ databases">
        <authorList>
            <person name="Sun Q."/>
            <person name="Sedlacek I."/>
        </authorList>
    </citation>
    <scope>NUCLEOTIDE SEQUENCE</scope>
    <source>
        <strain evidence="13">CCM 7086</strain>
    </source>
</reference>
<comment type="similarity">
    <text evidence="2 10">Belongs to the TonB family.</text>
</comment>
<dbReference type="InterPro" id="IPR051045">
    <property type="entry name" value="TonB-dependent_transducer"/>
</dbReference>
<proteinExistence type="inferred from homology"/>
<dbReference type="PRINTS" id="PR01374">
    <property type="entry name" value="TONBPROTEIN"/>
</dbReference>
<evidence type="ECO:0000256" key="5">
    <source>
        <dbReference type="ARBA" id="ARBA00022519"/>
    </source>
</evidence>
<dbReference type="Proteomes" id="UP000620266">
    <property type="component" value="Unassembled WGS sequence"/>
</dbReference>
<evidence type="ECO:0000256" key="8">
    <source>
        <dbReference type="ARBA" id="ARBA00022989"/>
    </source>
</evidence>
<evidence type="ECO:0000259" key="12">
    <source>
        <dbReference type="PROSITE" id="PS52015"/>
    </source>
</evidence>
<organism evidence="13 14">
    <name type="scientific">Oxalicibacterium flavum</name>
    <dbReference type="NCBI Taxonomy" id="179467"/>
    <lineage>
        <taxon>Bacteria</taxon>
        <taxon>Pseudomonadati</taxon>
        <taxon>Pseudomonadota</taxon>
        <taxon>Betaproteobacteria</taxon>
        <taxon>Burkholderiales</taxon>
        <taxon>Oxalobacteraceae</taxon>
        <taxon>Oxalicibacterium</taxon>
    </lineage>
</organism>
<dbReference type="InterPro" id="IPR003538">
    <property type="entry name" value="TonB"/>
</dbReference>
<dbReference type="GO" id="GO:0031992">
    <property type="term" value="F:energy transducer activity"/>
    <property type="evidence" value="ECO:0007669"/>
    <property type="project" value="InterPro"/>
</dbReference>
<dbReference type="PROSITE" id="PS52015">
    <property type="entry name" value="TONB_CTD"/>
    <property type="match status" value="1"/>
</dbReference>
<evidence type="ECO:0000256" key="11">
    <source>
        <dbReference type="SAM" id="MobiDB-lite"/>
    </source>
</evidence>
<dbReference type="GO" id="GO:0098797">
    <property type="term" value="C:plasma membrane protein complex"/>
    <property type="evidence" value="ECO:0007669"/>
    <property type="project" value="TreeGrafter"/>
</dbReference>
<keyword evidence="14" id="KW-1185">Reference proteome</keyword>
<dbReference type="EMBL" id="BMCG01000005">
    <property type="protein sequence ID" value="GGC15549.1"/>
    <property type="molecule type" value="Genomic_DNA"/>
</dbReference>
<name>A0A8J2UNR7_9BURK</name>
<feature type="region of interest" description="Disordered" evidence="11">
    <location>
        <begin position="88"/>
        <end position="130"/>
    </location>
</feature>
<evidence type="ECO:0000256" key="1">
    <source>
        <dbReference type="ARBA" id="ARBA00004383"/>
    </source>
</evidence>
<dbReference type="GO" id="GO:0015031">
    <property type="term" value="P:protein transport"/>
    <property type="evidence" value="ECO:0007669"/>
    <property type="project" value="UniProtKB-UniRule"/>
</dbReference>
<dbReference type="PANTHER" id="PTHR33446">
    <property type="entry name" value="PROTEIN TONB-RELATED"/>
    <property type="match status" value="1"/>
</dbReference>
<evidence type="ECO:0000256" key="9">
    <source>
        <dbReference type="ARBA" id="ARBA00023136"/>
    </source>
</evidence>